<feature type="transmembrane region" description="Helical" evidence="1">
    <location>
        <begin position="277"/>
        <end position="299"/>
    </location>
</feature>
<feature type="transmembrane region" description="Helical" evidence="1">
    <location>
        <begin position="135"/>
        <end position="158"/>
    </location>
</feature>
<evidence type="ECO:0000313" key="4">
    <source>
        <dbReference type="Proteomes" id="UP000005408"/>
    </source>
</evidence>
<dbReference type="PANTHER" id="PTHR11161">
    <property type="entry name" value="O-ACYLTRANSFERASE"/>
    <property type="match status" value="1"/>
</dbReference>
<dbReference type="GO" id="GO:0016747">
    <property type="term" value="F:acyltransferase activity, transferring groups other than amino-acyl groups"/>
    <property type="evidence" value="ECO:0007669"/>
    <property type="project" value="InterPro"/>
</dbReference>
<feature type="domain" description="Nose resistant-to-fluoxetine protein N-terminal" evidence="2">
    <location>
        <begin position="3"/>
        <end position="127"/>
    </location>
</feature>
<evidence type="ECO:0000313" key="3">
    <source>
        <dbReference type="EnsemblMetazoa" id="G27843.4:cds"/>
    </source>
</evidence>
<evidence type="ECO:0000259" key="2">
    <source>
        <dbReference type="SMART" id="SM00703"/>
    </source>
</evidence>
<dbReference type="InterPro" id="IPR002656">
    <property type="entry name" value="Acyl_transf_3_dom"/>
</dbReference>
<evidence type="ECO:0000256" key="1">
    <source>
        <dbReference type="SAM" id="Phobius"/>
    </source>
</evidence>
<feature type="transmembrane region" description="Helical" evidence="1">
    <location>
        <begin position="532"/>
        <end position="553"/>
    </location>
</feature>
<feature type="transmembrane region" description="Helical" evidence="1">
    <location>
        <begin position="320"/>
        <end position="342"/>
    </location>
</feature>
<dbReference type="Proteomes" id="UP000005408">
    <property type="component" value="Unassembled WGS sequence"/>
</dbReference>
<dbReference type="InterPro" id="IPR052728">
    <property type="entry name" value="O2_lipid_transport_reg"/>
</dbReference>
<proteinExistence type="predicted"/>
<keyword evidence="1" id="KW-0472">Membrane</keyword>
<feature type="transmembrane region" description="Helical" evidence="1">
    <location>
        <begin position="596"/>
        <end position="620"/>
    </location>
</feature>
<accession>A0A8W8LGB4</accession>
<protein>
    <recommendedName>
        <fullName evidence="2">Nose resistant-to-fluoxetine protein N-terminal domain-containing protein</fullName>
    </recommendedName>
</protein>
<dbReference type="Pfam" id="PF01757">
    <property type="entry name" value="Acyl_transf_3"/>
    <property type="match status" value="1"/>
</dbReference>
<dbReference type="Pfam" id="PF20146">
    <property type="entry name" value="NRF"/>
    <property type="match status" value="1"/>
</dbReference>
<reference evidence="3" key="1">
    <citation type="submission" date="2022-08" db="UniProtKB">
        <authorList>
            <consortium name="EnsemblMetazoa"/>
        </authorList>
    </citation>
    <scope>IDENTIFICATION</scope>
    <source>
        <strain evidence="3">05x7-T-G4-1.051#20</strain>
    </source>
</reference>
<keyword evidence="4" id="KW-1185">Reference proteome</keyword>
<feature type="transmembrane region" description="Helical" evidence="1">
    <location>
        <begin position="381"/>
        <end position="404"/>
    </location>
</feature>
<keyword evidence="1" id="KW-0812">Transmembrane</keyword>
<sequence length="638" mass="72121">MNDEENPSLIFLSSLYLRFFFVPVLDASGKIGAGILEGNTKWLGSYDECFRIDRTLPGMPPSNSGFSTQFCGMKTNVPLGVIPLEIELTACVPKACSPKDLTYLYNDLLKRLPTQSPVRVHDVKCNVDPEIDTRAVVAIVILGIFAVLMFVSTVYDLLVIQRQRHATEHSQSEVLSEHIENLGENSPLLNSREKKSVPKQESVAERLLLAFSVYSNGKKILQVNQSSGTLTALNGIRFLSISWVVLGHTFGVMYPVLSNGYAILPDLYQRWSFQAVANAFVAVDSFFALSGLLLAYLTLKEMKKGQGKFRINWFMFYFHRFWRLTPAYMLLMMISICLSRYFEEGPLWPDQGIEVNYCKNTWWKNLLYINNFYSEQSCFGVSWYLANDMQFFVLSPLMLAPLYFKYRAGMVICFIWLLGSAITPGVISNVLNLPPSAFGGGGTIQGRTDYLSNYYARPYCRIGPYIVGIIVGSLMYKTDCKVKINKYLNLLLWLVFATLAVVVLYGLRDPINFPEDALNRDVSALYNATHRIVWGACVCWVIFACATGNGGFINTLLSWSPFVPLARLSYCIFLSHFMIISTYFDSQKSLLYMDDLNAIYVFLATLVLSVMVAFVASLSFEAPMMGLEKVIFKRDRRN</sequence>
<dbReference type="SMART" id="SM00703">
    <property type="entry name" value="NRF"/>
    <property type="match status" value="1"/>
</dbReference>
<dbReference type="PANTHER" id="PTHR11161:SF0">
    <property type="entry name" value="O-ACYLTRANSFERASE LIKE PROTEIN"/>
    <property type="match status" value="1"/>
</dbReference>
<feature type="transmembrane region" description="Helical" evidence="1">
    <location>
        <begin position="411"/>
        <end position="431"/>
    </location>
</feature>
<dbReference type="EnsemblMetazoa" id="G27843.4">
    <property type="protein sequence ID" value="G27843.4:cds"/>
    <property type="gene ID" value="G27843"/>
</dbReference>
<dbReference type="AlphaFoldDB" id="A0A8W8LGB4"/>
<organism evidence="3 4">
    <name type="scientific">Magallana gigas</name>
    <name type="common">Pacific oyster</name>
    <name type="synonym">Crassostrea gigas</name>
    <dbReference type="NCBI Taxonomy" id="29159"/>
    <lineage>
        <taxon>Eukaryota</taxon>
        <taxon>Metazoa</taxon>
        <taxon>Spiralia</taxon>
        <taxon>Lophotrochozoa</taxon>
        <taxon>Mollusca</taxon>
        <taxon>Bivalvia</taxon>
        <taxon>Autobranchia</taxon>
        <taxon>Pteriomorphia</taxon>
        <taxon>Ostreida</taxon>
        <taxon>Ostreoidea</taxon>
        <taxon>Ostreidae</taxon>
        <taxon>Magallana</taxon>
    </lineage>
</organism>
<dbReference type="InterPro" id="IPR006621">
    <property type="entry name" value="Nose-resist-to-fluoxetine_N"/>
</dbReference>
<feature type="transmembrane region" description="Helical" evidence="1">
    <location>
        <begin position="456"/>
        <end position="476"/>
    </location>
</feature>
<feature type="transmembrane region" description="Helical" evidence="1">
    <location>
        <begin position="238"/>
        <end position="257"/>
    </location>
</feature>
<name>A0A8W8LGB4_MAGGI</name>
<feature type="transmembrane region" description="Helical" evidence="1">
    <location>
        <begin position="488"/>
        <end position="507"/>
    </location>
</feature>
<feature type="transmembrane region" description="Helical" evidence="1">
    <location>
        <begin position="565"/>
        <end position="584"/>
    </location>
</feature>
<keyword evidence="1" id="KW-1133">Transmembrane helix</keyword>